<reference evidence="3 4" key="1">
    <citation type="journal article" date="2017" name="BMC Genomics">
        <title>Chromosome level assembly and secondary metabolite potential of the parasitic fungus Cordyceps militaris.</title>
        <authorList>
            <person name="Kramer G.J."/>
            <person name="Nodwell J.R."/>
        </authorList>
    </citation>
    <scope>NUCLEOTIDE SEQUENCE [LARGE SCALE GENOMIC DNA]</scope>
    <source>
        <strain evidence="3 4">ATCC 34164</strain>
    </source>
</reference>
<evidence type="ECO:0000259" key="2">
    <source>
        <dbReference type="Pfam" id="PF13391"/>
    </source>
</evidence>
<evidence type="ECO:0000256" key="1">
    <source>
        <dbReference type="SAM" id="MobiDB-lite"/>
    </source>
</evidence>
<dbReference type="Proteomes" id="UP000323067">
    <property type="component" value="Chromosome i"/>
</dbReference>
<evidence type="ECO:0000313" key="3">
    <source>
        <dbReference type="EMBL" id="ATY67459.1"/>
    </source>
</evidence>
<protein>
    <submittedName>
        <fullName evidence="3">C6 transcription factor</fullName>
    </submittedName>
</protein>
<dbReference type="InterPro" id="IPR003615">
    <property type="entry name" value="HNH_nuc"/>
</dbReference>
<dbReference type="EMBL" id="CP023328">
    <property type="protein sequence ID" value="ATY67459.1"/>
    <property type="molecule type" value="Genomic_DNA"/>
</dbReference>
<dbReference type="Pfam" id="PF13391">
    <property type="entry name" value="HNH_2"/>
    <property type="match status" value="1"/>
</dbReference>
<dbReference type="OrthoDB" id="415590at2759"/>
<dbReference type="VEuPathDB" id="FungiDB:CCM_09027"/>
<feature type="region of interest" description="Disordered" evidence="1">
    <location>
        <begin position="391"/>
        <end position="429"/>
    </location>
</feature>
<name>A0A2H4SWI4_CORMI</name>
<proteinExistence type="predicted"/>
<feature type="region of interest" description="Disordered" evidence="1">
    <location>
        <begin position="464"/>
        <end position="495"/>
    </location>
</feature>
<dbReference type="AlphaFoldDB" id="A0A2H4SWI4"/>
<organism evidence="3 4">
    <name type="scientific">Cordyceps militaris</name>
    <name type="common">Caterpillar fungus</name>
    <name type="synonym">Clavaria militaris</name>
    <dbReference type="NCBI Taxonomy" id="73501"/>
    <lineage>
        <taxon>Eukaryota</taxon>
        <taxon>Fungi</taxon>
        <taxon>Dikarya</taxon>
        <taxon>Ascomycota</taxon>
        <taxon>Pezizomycotina</taxon>
        <taxon>Sordariomycetes</taxon>
        <taxon>Hypocreomycetidae</taxon>
        <taxon>Hypocreales</taxon>
        <taxon>Cordycipitaceae</taxon>
        <taxon>Cordyceps</taxon>
    </lineage>
</organism>
<feature type="domain" description="HNH nuclease" evidence="2">
    <location>
        <begin position="169"/>
        <end position="236"/>
    </location>
</feature>
<accession>A0A2H4SWI4</accession>
<feature type="region of interest" description="Disordered" evidence="1">
    <location>
        <begin position="1"/>
        <end position="24"/>
    </location>
</feature>
<dbReference type="VEuPathDB" id="FungiDB:A9K55_000402"/>
<dbReference type="VEuPathDB" id="FungiDB:CCM_08646"/>
<gene>
    <name evidence="3" type="ORF">A9K55_000402</name>
</gene>
<sequence>MAAPYRLREQLPPPKHPDDGLPTSTTSLSAHRVFLRHPSYPEHSSTLLVLAALDPQKTENSIHYGLHHETARIACAIVANCRWDGFLSESNARDATPLALAPDDLLLGRNYYFHVPACDSDTGPYPIVPSFQHFIFPHNNLPPTWNTPELELQSSLRLRDTVHTRDKSCRITASVLGNEVAHLIPQKEDAWFAANHMHLYAMRAEVSSLNATNDTSNALLLRSDLHQAFDNRQLILVPKWGAWAIHVLLGHPGEELAAVYHNVLPQALSGLAIEYLFARFAWTVLGQTAFVRTGVARRLVLVGEDGRSYASDVSGKECRDSFMPALARGKSKSRSHGAKKRTHDELVEDEWGDLSDSTDGDICDLDWGIRGRARKRLSHASNSVLVLSSAASSFGSSRDTPKEDDVSEVPSEEKHQPPTMAIRPSPSQEISFLSPESLSTLDDSSKNPRFIELRGGLRGVLLTRTSGENALTTDDAPDPSGEAAEDDTLQPEPKRGFDYGRVSIPKIKLIHYLKNWIIECAPYLDKLDRARHFATRVPVMAARSPALLIELYQESIRLLAPGMRAHDANMLVTACILAVMELMSGSPRNWRRHIEGCATLFDLFQVNDFSGGVLQAMFWCYARMEVCGVIISGGAESTALVLRSWAPPASGALVAEADEDLFVRSAFARSSLENSDMHANWAVYLCAKACDLLYRSTRATERREPGQQDSSPFAVQWRALWKDLESRFQSRPDSSLPTLVSEDSGQTFPTILYAHWPAISSNQVYHATCLIMLDMRPQHESVPLPEGSAAWHARRVCGISVTNPHRASLINAIQPLYLAGRLLTHTAEHIAVGRLFKMIEETTGWGALWPLRDLEIIWGYMPSEILPAMG</sequence>
<evidence type="ECO:0000313" key="4">
    <source>
        <dbReference type="Proteomes" id="UP000323067"/>
    </source>
</evidence>